<evidence type="ECO:0000256" key="4">
    <source>
        <dbReference type="ARBA" id="ARBA00022932"/>
    </source>
</evidence>
<dbReference type="EC" id="2.7.7.7" evidence="5"/>
<evidence type="ECO:0000256" key="3">
    <source>
        <dbReference type="ARBA" id="ARBA00022695"/>
    </source>
</evidence>
<dbReference type="AlphaFoldDB" id="A0AAD4N4U0"/>
<comment type="catalytic activity">
    <reaction evidence="5">
        <text>DNA(n) + a 2'-deoxyribonucleoside 5'-triphosphate = DNA(n+1) + diphosphate</text>
        <dbReference type="Rhea" id="RHEA:22508"/>
        <dbReference type="Rhea" id="RHEA-COMP:17339"/>
        <dbReference type="Rhea" id="RHEA-COMP:17340"/>
        <dbReference type="ChEBI" id="CHEBI:33019"/>
        <dbReference type="ChEBI" id="CHEBI:61560"/>
        <dbReference type="ChEBI" id="CHEBI:173112"/>
        <dbReference type="EC" id="2.7.7.7"/>
    </reaction>
</comment>
<dbReference type="GO" id="GO:1902975">
    <property type="term" value="P:mitotic DNA replication initiation"/>
    <property type="evidence" value="ECO:0007669"/>
    <property type="project" value="TreeGrafter"/>
</dbReference>
<dbReference type="SMART" id="SM00486">
    <property type="entry name" value="POLBc"/>
    <property type="match status" value="1"/>
</dbReference>
<dbReference type="NCBIfam" id="TIGR00592">
    <property type="entry name" value="pol2"/>
    <property type="match status" value="1"/>
</dbReference>
<dbReference type="Pfam" id="PF03104">
    <property type="entry name" value="DNA_pol_B_exo1"/>
    <property type="match status" value="1"/>
</dbReference>
<name>A0AAD4N4U0_9BILA</name>
<dbReference type="PANTHER" id="PTHR45861:SF1">
    <property type="entry name" value="DNA POLYMERASE ALPHA CATALYTIC SUBUNIT"/>
    <property type="match status" value="1"/>
</dbReference>
<dbReference type="PRINTS" id="PR00106">
    <property type="entry name" value="DNAPOLB"/>
</dbReference>
<keyword evidence="10" id="KW-1185">Reference proteome</keyword>
<evidence type="ECO:0000256" key="6">
    <source>
        <dbReference type="SAM" id="MobiDB-lite"/>
    </source>
</evidence>
<dbReference type="InterPro" id="IPR017964">
    <property type="entry name" value="DNA-dir_DNA_pol_B_CS"/>
</dbReference>
<organism evidence="9 10">
    <name type="scientific">Ditylenchus destructor</name>
    <dbReference type="NCBI Taxonomy" id="166010"/>
    <lineage>
        <taxon>Eukaryota</taxon>
        <taxon>Metazoa</taxon>
        <taxon>Ecdysozoa</taxon>
        <taxon>Nematoda</taxon>
        <taxon>Chromadorea</taxon>
        <taxon>Rhabditida</taxon>
        <taxon>Tylenchina</taxon>
        <taxon>Tylenchomorpha</taxon>
        <taxon>Sphaerularioidea</taxon>
        <taxon>Anguinidae</taxon>
        <taxon>Anguininae</taxon>
        <taxon>Ditylenchus</taxon>
    </lineage>
</organism>
<proteinExistence type="inferred from homology"/>
<evidence type="ECO:0000313" key="9">
    <source>
        <dbReference type="EMBL" id="KAI1712847.1"/>
    </source>
</evidence>
<dbReference type="GO" id="GO:0003887">
    <property type="term" value="F:DNA-directed DNA polymerase activity"/>
    <property type="evidence" value="ECO:0007669"/>
    <property type="project" value="UniProtKB-KW"/>
</dbReference>
<dbReference type="GO" id="GO:0006273">
    <property type="term" value="P:lagging strand elongation"/>
    <property type="evidence" value="ECO:0007669"/>
    <property type="project" value="TreeGrafter"/>
</dbReference>
<dbReference type="Gene3D" id="3.30.70.2820">
    <property type="match status" value="1"/>
</dbReference>
<keyword evidence="4 5" id="KW-0239">DNA-directed DNA polymerase</keyword>
<dbReference type="InterPro" id="IPR012337">
    <property type="entry name" value="RNaseH-like_sf"/>
</dbReference>
<feature type="domain" description="DNA-directed DNA polymerase family B exonuclease" evidence="8">
    <location>
        <begin position="236"/>
        <end position="470"/>
    </location>
</feature>
<comment type="similarity">
    <text evidence="1 5">Belongs to the DNA polymerase type-B family.</text>
</comment>
<dbReference type="InterPro" id="IPR042087">
    <property type="entry name" value="DNA_pol_B_thumb"/>
</dbReference>
<evidence type="ECO:0000259" key="8">
    <source>
        <dbReference type="Pfam" id="PF03104"/>
    </source>
</evidence>
<keyword evidence="2 5" id="KW-0808">Transferase</keyword>
<feature type="compositionally biased region" description="Polar residues" evidence="6">
    <location>
        <begin position="1"/>
        <end position="12"/>
    </location>
</feature>
<dbReference type="GO" id="GO:0000166">
    <property type="term" value="F:nucleotide binding"/>
    <property type="evidence" value="ECO:0007669"/>
    <property type="project" value="InterPro"/>
</dbReference>
<dbReference type="Gene3D" id="1.10.132.60">
    <property type="entry name" value="DNA polymerase family B, C-terminal domain"/>
    <property type="match status" value="1"/>
</dbReference>
<dbReference type="Pfam" id="PF00136">
    <property type="entry name" value="DNA_pol_B"/>
    <property type="match status" value="1"/>
</dbReference>
<evidence type="ECO:0000313" key="10">
    <source>
        <dbReference type="Proteomes" id="UP001201812"/>
    </source>
</evidence>
<dbReference type="Gene3D" id="2.40.50.730">
    <property type="match status" value="1"/>
</dbReference>
<sequence length="994" mass="113591">MCDQENLNSPPSKTRRNANGRALNDQVRRRCALNVLNQSRRSGTEGNTSNPNVNAFLAFHNVPVPDIASHTEEEPPKLAEEPENLEFDVSNISLQEISFVTRSQTNSGSLRFYYLDAYEEPAKQPGTVYLFGRIVSEQSKSESCCVILRNIRRRLYFLKRDKNASTNRNVTNADLLAEVTERLKREFGVPTFKSKFTNRKFIPKFKTLPKQGTVLEVLIDPYCDKISANLSGDTFYHVFNTSSTALQRIVTEFEIKGPCWLDVTGMEKVEEGKNSYCKHEFVVDATRMRSINIVTNPPNLAPPSISTLCFNTLTVLNEEENERQIVMISMLHNASGSLDRPQLGEKKCNKRFCFVAPIKGQSLPYDINESLKENQMSTIVRTLDCERYLLKAFLDKLKETDPDILIGHDLNNQISLIVSRLGRHQLKRWSQFSRLKREWDLSKMGQSKSIKWEITAGRSCLDMKSVASELSPKSKTFEMDELVNLHLTPDGSEKSVRVELTMEEISDTFLSPKPSMNLKYIIEWNWKELLFCLKLVDKLDAIPLLLQITEIVGGILSRTLMGGRSERNEYLLLHACRKRKFIAPDRITFSEADDTKNMIHSGGMVFEPIKGLYDTYVILLDFKSFYPSIIQEYNICFTTVEDAFTLVPETNLPTFPGCSKPDGMLKSVISELVDRRKEVKSLIKKTTPGSNLFKQYGVHELALKLTANSLYGCLGCPQFRFAAKTLASMVTYKGREILNNARKIIESTNNYSVIYGDTDSIFVDTKLREGKADFAQVKAIGQELKNLINKHYKHIEFDMQGIYKKLVLLQKREYMGLMVDVDKDEFVKREIKGIDVIRRDCPMVAREIGGEAVDLILSDLDRDSLVQEIRHLLLTAKDKVERDLVPLEKYEIYRTLSRNPDEYENPQCHAIVAKRLNETGKFHIKAGDIVSYIICQDGTKNTVSKRAYHPSEVQSSDQLKIDTKYYLNQQMRSVVSRLCEPIREVTPVFAQIFT</sequence>
<keyword evidence="5" id="KW-0235">DNA replication</keyword>
<gene>
    <name evidence="9" type="ORF">DdX_09479</name>
</gene>
<dbReference type="InterPro" id="IPR023211">
    <property type="entry name" value="DNA_pol_palm_dom_sf"/>
</dbReference>
<dbReference type="Gene3D" id="3.90.1600.10">
    <property type="entry name" value="Palm domain of DNA polymerase"/>
    <property type="match status" value="2"/>
</dbReference>
<comment type="caution">
    <text evidence="9">The sequence shown here is derived from an EMBL/GenBank/DDBJ whole genome shotgun (WGS) entry which is preliminary data.</text>
</comment>
<feature type="domain" description="DNA-directed DNA polymerase family B multifunctional" evidence="7">
    <location>
        <begin position="556"/>
        <end position="982"/>
    </location>
</feature>
<dbReference type="GO" id="GO:0003688">
    <property type="term" value="F:DNA replication origin binding"/>
    <property type="evidence" value="ECO:0007669"/>
    <property type="project" value="TreeGrafter"/>
</dbReference>
<dbReference type="PANTHER" id="PTHR45861">
    <property type="entry name" value="DNA POLYMERASE ALPHA CATALYTIC SUBUNIT"/>
    <property type="match status" value="1"/>
</dbReference>
<evidence type="ECO:0000256" key="2">
    <source>
        <dbReference type="ARBA" id="ARBA00022679"/>
    </source>
</evidence>
<dbReference type="GO" id="GO:0003682">
    <property type="term" value="F:chromatin binding"/>
    <property type="evidence" value="ECO:0007669"/>
    <property type="project" value="TreeGrafter"/>
</dbReference>
<accession>A0AAD4N4U0</accession>
<keyword evidence="3 5" id="KW-0548">Nucleotidyltransferase</keyword>
<evidence type="ECO:0000256" key="1">
    <source>
        <dbReference type="ARBA" id="ARBA00005755"/>
    </source>
</evidence>
<protein>
    <recommendedName>
        <fullName evidence="5">DNA polymerase</fullName>
        <ecNumber evidence="5">2.7.7.7</ecNumber>
    </recommendedName>
</protein>
<dbReference type="PROSITE" id="PS00116">
    <property type="entry name" value="DNA_POLYMERASE_B"/>
    <property type="match status" value="1"/>
</dbReference>
<dbReference type="InterPro" id="IPR036397">
    <property type="entry name" value="RNaseH_sf"/>
</dbReference>
<keyword evidence="5" id="KW-0238">DNA-binding</keyword>
<reference evidence="9" key="1">
    <citation type="submission" date="2022-01" db="EMBL/GenBank/DDBJ databases">
        <title>Genome Sequence Resource for Two Populations of Ditylenchus destructor, the Migratory Endoparasitic Phytonematode.</title>
        <authorList>
            <person name="Zhang H."/>
            <person name="Lin R."/>
            <person name="Xie B."/>
        </authorList>
    </citation>
    <scope>NUCLEOTIDE SEQUENCE</scope>
    <source>
        <strain evidence="9">BazhouSP</strain>
    </source>
</reference>
<dbReference type="InterPro" id="IPR006172">
    <property type="entry name" value="DNA-dir_DNA_pol_B"/>
</dbReference>
<dbReference type="Proteomes" id="UP001201812">
    <property type="component" value="Unassembled WGS sequence"/>
</dbReference>
<dbReference type="GO" id="GO:0003697">
    <property type="term" value="F:single-stranded DNA binding"/>
    <property type="evidence" value="ECO:0007669"/>
    <property type="project" value="TreeGrafter"/>
</dbReference>
<dbReference type="GO" id="GO:0005658">
    <property type="term" value="C:alpha DNA polymerase:primase complex"/>
    <property type="evidence" value="ECO:0007669"/>
    <property type="project" value="TreeGrafter"/>
</dbReference>
<dbReference type="SUPFAM" id="SSF56672">
    <property type="entry name" value="DNA/RNA polymerases"/>
    <property type="match status" value="1"/>
</dbReference>
<dbReference type="InterPro" id="IPR043502">
    <property type="entry name" value="DNA/RNA_pol_sf"/>
</dbReference>
<dbReference type="Gene3D" id="3.30.420.10">
    <property type="entry name" value="Ribonuclease H-like superfamily/Ribonuclease H"/>
    <property type="match status" value="1"/>
</dbReference>
<dbReference type="SUPFAM" id="SSF53098">
    <property type="entry name" value="Ribonuclease H-like"/>
    <property type="match status" value="1"/>
</dbReference>
<dbReference type="GO" id="GO:0006272">
    <property type="term" value="P:leading strand elongation"/>
    <property type="evidence" value="ECO:0007669"/>
    <property type="project" value="TreeGrafter"/>
</dbReference>
<dbReference type="InterPro" id="IPR006133">
    <property type="entry name" value="DNA-dir_DNA_pol_B_exonuc"/>
</dbReference>
<evidence type="ECO:0000256" key="5">
    <source>
        <dbReference type="RuleBase" id="RU000442"/>
    </source>
</evidence>
<dbReference type="InterPro" id="IPR006134">
    <property type="entry name" value="DNA-dir_DNA_pol_B_multi_dom"/>
</dbReference>
<evidence type="ECO:0000259" key="7">
    <source>
        <dbReference type="Pfam" id="PF00136"/>
    </source>
</evidence>
<dbReference type="EMBL" id="JAKKPZ010000017">
    <property type="protein sequence ID" value="KAI1712847.1"/>
    <property type="molecule type" value="Genomic_DNA"/>
</dbReference>
<feature type="region of interest" description="Disordered" evidence="6">
    <location>
        <begin position="1"/>
        <end position="24"/>
    </location>
</feature>